<gene>
    <name evidence="1" type="ORF">DDZ13_10380</name>
</gene>
<name>A0A317ZHH7_9BACT</name>
<dbReference type="OrthoDB" id="9798792at2"/>
<dbReference type="RefSeq" id="WP_110131389.1">
    <property type="nucleotide sequence ID" value="NZ_QHJQ01000007.1"/>
</dbReference>
<dbReference type="EMBL" id="QHJQ01000007">
    <property type="protein sequence ID" value="PXA03693.1"/>
    <property type="molecule type" value="Genomic_DNA"/>
</dbReference>
<organism evidence="1 2">
    <name type="scientific">Coraliomargarita sinensis</name>
    <dbReference type="NCBI Taxonomy" id="2174842"/>
    <lineage>
        <taxon>Bacteria</taxon>
        <taxon>Pseudomonadati</taxon>
        <taxon>Verrucomicrobiota</taxon>
        <taxon>Opitutia</taxon>
        <taxon>Puniceicoccales</taxon>
        <taxon>Coraliomargaritaceae</taxon>
        <taxon>Coraliomargarita</taxon>
    </lineage>
</organism>
<protein>
    <submittedName>
        <fullName evidence="1">GxxExxY protein</fullName>
    </submittedName>
</protein>
<accession>A0A317ZHH7</accession>
<proteinExistence type="predicted"/>
<evidence type="ECO:0000313" key="1">
    <source>
        <dbReference type="EMBL" id="PXA03693.1"/>
    </source>
</evidence>
<sequence length="131" mass="15347">MRDQYLSEEGYQLVGAAYEVHKELGGGLSEEIYQESLELELGFQGIPFDSKAELRVYYKGHLLNKRYIPDLHVNDEIVVELKSVKSITEEHEKQLLNYMRITKKPVGYLVNFGPPSLVWKRYILNEYIHKK</sequence>
<dbReference type="InParanoid" id="A0A317ZHH7"/>
<dbReference type="AlphaFoldDB" id="A0A317ZHH7"/>
<dbReference type="NCBIfam" id="TIGR04256">
    <property type="entry name" value="GxxExxY"/>
    <property type="match status" value="1"/>
</dbReference>
<comment type="caution">
    <text evidence="1">The sequence shown here is derived from an EMBL/GenBank/DDBJ whole genome shotgun (WGS) entry which is preliminary data.</text>
</comment>
<dbReference type="Proteomes" id="UP000247099">
    <property type="component" value="Unassembled WGS sequence"/>
</dbReference>
<dbReference type="InterPro" id="IPR026350">
    <property type="entry name" value="GxxExxY"/>
</dbReference>
<dbReference type="Pfam" id="PF13366">
    <property type="entry name" value="PDDEXK_3"/>
    <property type="match status" value="1"/>
</dbReference>
<reference evidence="1 2" key="1">
    <citation type="submission" date="2018-05" db="EMBL/GenBank/DDBJ databases">
        <title>Coraliomargarita sinensis sp. nov., isolated from a marine solar saltern.</title>
        <authorList>
            <person name="Zhou L.Y."/>
        </authorList>
    </citation>
    <scope>NUCLEOTIDE SEQUENCE [LARGE SCALE GENOMIC DNA]</scope>
    <source>
        <strain evidence="1 2">WN38</strain>
    </source>
</reference>
<keyword evidence="2" id="KW-1185">Reference proteome</keyword>
<evidence type="ECO:0000313" key="2">
    <source>
        <dbReference type="Proteomes" id="UP000247099"/>
    </source>
</evidence>